<feature type="compositionally biased region" description="Pro residues" evidence="9">
    <location>
        <begin position="310"/>
        <end position="320"/>
    </location>
</feature>
<dbReference type="InterPro" id="IPR008271">
    <property type="entry name" value="Ser/Thr_kinase_AS"/>
</dbReference>
<dbReference type="PROSITE" id="PS50011">
    <property type="entry name" value="PROTEIN_KINASE_DOM"/>
    <property type="match status" value="1"/>
</dbReference>
<dbReference type="Gene3D" id="1.10.510.10">
    <property type="entry name" value="Transferase(Phosphotransferase) domain 1"/>
    <property type="match status" value="1"/>
</dbReference>
<dbReference type="GO" id="GO:0005524">
    <property type="term" value="F:ATP binding"/>
    <property type="evidence" value="ECO:0007669"/>
    <property type="project" value="UniProtKB-KW"/>
</dbReference>
<dbReference type="GO" id="GO:0022857">
    <property type="term" value="F:transmembrane transporter activity"/>
    <property type="evidence" value="ECO:0007669"/>
    <property type="project" value="InterPro"/>
</dbReference>
<dbReference type="Pfam" id="PF00069">
    <property type="entry name" value="Pkinase"/>
    <property type="match status" value="1"/>
</dbReference>
<protein>
    <submittedName>
        <fullName evidence="13">Putative Ser/Thr protein kinase</fullName>
    </submittedName>
</protein>
<dbReference type="Gene3D" id="3.30.200.20">
    <property type="entry name" value="Phosphorylase Kinase, domain 1"/>
    <property type="match status" value="1"/>
</dbReference>
<evidence type="ECO:0000313" key="13">
    <source>
        <dbReference type="EMBL" id="MBB4778735.1"/>
    </source>
</evidence>
<keyword evidence="5 13" id="KW-0418">Kinase</keyword>
<comment type="caution">
    <text evidence="13">The sequence shown here is derived from an EMBL/GenBank/DDBJ whole genome shotgun (WGS) entry which is preliminary data.</text>
</comment>
<evidence type="ECO:0000256" key="7">
    <source>
        <dbReference type="ARBA" id="ARBA00022989"/>
    </source>
</evidence>
<evidence type="ECO:0000256" key="2">
    <source>
        <dbReference type="ARBA" id="ARBA00022679"/>
    </source>
</evidence>
<comment type="subcellular location">
    <subcellularLocation>
        <location evidence="1">Cell membrane</location>
        <topology evidence="1">Multi-pass membrane protein</topology>
    </subcellularLocation>
</comment>
<keyword evidence="6" id="KW-0067">ATP-binding</keyword>
<dbReference type="PANTHER" id="PTHR43289">
    <property type="entry name" value="MITOGEN-ACTIVATED PROTEIN KINASE KINASE KINASE 20-RELATED"/>
    <property type="match status" value="1"/>
</dbReference>
<dbReference type="RefSeq" id="WP_229808777.1">
    <property type="nucleotide sequence ID" value="NZ_BAAAHD010000034.1"/>
</dbReference>
<feature type="region of interest" description="Disordered" evidence="9">
    <location>
        <begin position="1"/>
        <end position="21"/>
    </location>
</feature>
<feature type="transmembrane region" description="Helical" evidence="10">
    <location>
        <begin position="430"/>
        <end position="448"/>
    </location>
</feature>
<evidence type="ECO:0000256" key="10">
    <source>
        <dbReference type="SAM" id="Phobius"/>
    </source>
</evidence>
<evidence type="ECO:0000256" key="8">
    <source>
        <dbReference type="ARBA" id="ARBA00023136"/>
    </source>
</evidence>
<dbReference type="InterPro" id="IPR000719">
    <property type="entry name" value="Prot_kinase_dom"/>
</dbReference>
<dbReference type="PANTHER" id="PTHR43289:SF34">
    <property type="entry name" value="SERINE_THREONINE-PROTEIN KINASE YBDM-RELATED"/>
    <property type="match status" value="1"/>
</dbReference>
<dbReference type="InterPro" id="IPR020846">
    <property type="entry name" value="MFS_dom"/>
</dbReference>
<dbReference type="GO" id="GO:0004674">
    <property type="term" value="F:protein serine/threonine kinase activity"/>
    <property type="evidence" value="ECO:0007669"/>
    <property type="project" value="TreeGrafter"/>
</dbReference>
<feature type="region of interest" description="Disordered" evidence="9">
    <location>
        <begin position="277"/>
        <end position="329"/>
    </location>
</feature>
<dbReference type="Proteomes" id="UP000549343">
    <property type="component" value="Unassembled WGS sequence"/>
</dbReference>
<keyword evidence="3 10" id="KW-0812">Transmembrane</keyword>
<organism evidence="13 14">
    <name type="scientific">Actinomadura livida</name>
    <dbReference type="NCBI Taxonomy" id="79909"/>
    <lineage>
        <taxon>Bacteria</taxon>
        <taxon>Bacillati</taxon>
        <taxon>Actinomycetota</taxon>
        <taxon>Actinomycetes</taxon>
        <taxon>Streptosporangiales</taxon>
        <taxon>Thermomonosporaceae</taxon>
        <taxon>Actinomadura</taxon>
    </lineage>
</organism>
<feature type="transmembrane region" description="Helical" evidence="10">
    <location>
        <begin position="454"/>
        <end position="477"/>
    </location>
</feature>
<evidence type="ECO:0000256" key="1">
    <source>
        <dbReference type="ARBA" id="ARBA00004651"/>
    </source>
</evidence>
<name>A0A7W7IKI7_9ACTN</name>
<feature type="transmembrane region" description="Helical" evidence="10">
    <location>
        <begin position="484"/>
        <end position="505"/>
    </location>
</feature>
<feature type="transmembrane region" description="Helical" evidence="10">
    <location>
        <begin position="369"/>
        <end position="391"/>
    </location>
</feature>
<keyword evidence="4" id="KW-0547">Nucleotide-binding</keyword>
<evidence type="ECO:0000256" key="4">
    <source>
        <dbReference type="ARBA" id="ARBA00022741"/>
    </source>
</evidence>
<dbReference type="EMBL" id="JACHMV010000001">
    <property type="protein sequence ID" value="MBB4778735.1"/>
    <property type="molecule type" value="Genomic_DNA"/>
</dbReference>
<feature type="compositionally biased region" description="Pro residues" evidence="9">
    <location>
        <begin position="280"/>
        <end position="302"/>
    </location>
</feature>
<proteinExistence type="predicted"/>
<evidence type="ECO:0000313" key="14">
    <source>
        <dbReference type="Proteomes" id="UP000549343"/>
    </source>
</evidence>
<feature type="transmembrane region" description="Helical" evidence="10">
    <location>
        <begin position="397"/>
        <end position="418"/>
    </location>
</feature>
<feature type="domain" description="Protein kinase" evidence="11">
    <location>
        <begin position="26"/>
        <end position="275"/>
    </location>
</feature>
<dbReference type="AlphaFoldDB" id="A0A7W7IKI7"/>
<evidence type="ECO:0000256" key="9">
    <source>
        <dbReference type="SAM" id="MobiDB-lite"/>
    </source>
</evidence>
<evidence type="ECO:0000259" key="12">
    <source>
        <dbReference type="PROSITE" id="PS50850"/>
    </source>
</evidence>
<dbReference type="InterPro" id="IPR036259">
    <property type="entry name" value="MFS_trans_sf"/>
</dbReference>
<evidence type="ECO:0000256" key="6">
    <source>
        <dbReference type="ARBA" id="ARBA00022840"/>
    </source>
</evidence>
<evidence type="ECO:0000256" key="5">
    <source>
        <dbReference type="ARBA" id="ARBA00022777"/>
    </source>
</evidence>
<dbReference type="Gene3D" id="1.20.1250.20">
    <property type="entry name" value="MFS general substrate transporter like domains"/>
    <property type="match status" value="1"/>
</dbReference>
<keyword evidence="8 10" id="KW-0472">Membrane</keyword>
<feature type="domain" description="Major facilitator superfamily (MFS) profile" evidence="12">
    <location>
        <begin position="329"/>
        <end position="522"/>
    </location>
</feature>
<accession>A0A7W7IKI7</accession>
<gene>
    <name evidence="13" type="ORF">F4557_007153</name>
</gene>
<feature type="transmembrane region" description="Helical" evidence="10">
    <location>
        <begin position="334"/>
        <end position="357"/>
    </location>
</feature>
<reference evidence="13 14" key="1">
    <citation type="submission" date="2020-08" db="EMBL/GenBank/DDBJ databases">
        <title>Sequencing the genomes of 1000 actinobacteria strains.</title>
        <authorList>
            <person name="Klenk H.-P."/>
        </authorList>
    </citation>
    <scope>NUCLEOTIDE SEQUENCE [LARGE SCALE GENOMIC DNA]</scope>
    <source>
        <strain evidence="13 14">DSM 44772</strain>
    </source>
</reference>
<dbReference type="InterPro" id="IPR011009">
    <property type="entry name" value="Kinase-like_dom_sf"/>
</dbReference>
<keyword evidence="2" id="KW-0808">Transferase</keyword>
<dbReference type="SUPFAM" id="SSF56112">
    <property type="entry name" value="Protein kinase-like (PK-like)"/>
    <property type="match status" value="1"/>
</dbReference>
<dbReference type="PROSITE" id="PS50850">
    <property type="entry name" value="MFS"/>
    <property type="match status" value="1"/>
</dbReference>
<evidence type="ECO:0000259" key="11">
    <source>
        <dbReference type="PROSITE" id="PS50011"/>
    </source>
</evidence>
<dbReference type="GO" id="GO:0005886">
    <property type="term" value="C:plasma membrane"/>
    <property type="evidence" value="ECO:0007669"/>
    <property type="project" value="UniProtKB-SubCell"/>
</dbReference>
<sequence length="522" mass="53315">MTAAEGTSMPDVTALQPGDPSRLGHYEVAGRLGEGGQGVVYLGRGPDGEHVAIKLLRTRLGRDGKAHQRFVREVAAAERVAPFCTARVVTADLHGETPYVVSEYVDGPSLHDRVRDEGPLTGTALDRLAIVTATALAAVHEAGIVHRDFKPGNVLLAPDGPRVIDFGIARVLDATSTLTSQLVGTPAFMAPEQINGEETGPAGDMFAWAGTIIYAATGRPPFGGDTVAAVMNRIVHHEPDLGALTGPLREVVAAALNKDPAQRPTPRDVIDHMVKSHAAPPAPPAAAPSAPPAAAPPAPPAAAPHQFAAQPPPMPAPPQRQGPVPSRPTAGVEAIGPALGAFVALYLLTAPFGLVAMGDYRGILGHGTGFPILSDLFGYLLPAALAAPLGAKFGRRFPNGAAGAALGLILIGVILIFLTPSYMLLMVGRVVSGLGAGALAALLALRVGHLRGGAVAAMIGAGVLAVLLGFLAGPVLAAPFGWRLVFVAALPPTLLALLASVLGGLTATLQTGNAQHHPPPPR</sequence>
<evidence type="ECO:0000256" key="3">
    <source>
        <dbReference type="ARBA" id="ARBA00022692"/>
    </source>
</evidence>
<dbReference type="CDD" id="cd14014">
    <property type="entry name" value="STKc_PknB_like"/>
    <property type="match status" value="1"/>
</dbReference>
<keyword evidence="7 10" id="KW-1133">Transmembrane helix</keyword>
<dbReference type="PROSITE" id="PS00108">
    <property type="entry name" value="PROTEIN_KINASE_ST"/>
    <property type="match status" value="1"/>
</dbReference>
<dbReference type="SUPFAM" id="SSF103473">
    <property type="entry name" value="MFS general substrate transporter"/>
    <property type="match status" value="1"/>
</dbReference>